<dbReference type="EC" id="3.1.-.-" evidence="4"/>
<organism evidence="4 5">
    <name type="scientific">Rohdeia mirabilis</name>
    <dbReference type="NCBI Taxonomy" id="2528008"/>
    <lineage>
        <taxon>Bacteria</taxon>
        <taxon>Pseudomonadati</taxon>
        <taxon>Planctomycetota</taxon>
        <taxon>Planctomycetia</taxon>
        <taxon>Planctomycetia incertae sedis</taxon>
        <taxon>Rohdeia</taxon>
    </lineage>
</organism>
<dbReference type="InterPro" id="IPR006530">
    <property type="entry name" value="YD"/>
</dbReference>
<dbReference type="InterPro" id="IPR045351">
    <property type="entry name" value="DUF6531"/>
</dbReference>
<evidence type="ECO:0000313" key="4">
    <source>
        <dbReference type="EMBL" id="QDU84038.1"/>
    </source>
</evidence>
<feature type="region of interest" description="Disordered" evidence="1">
    <location>
        <begin position="1997"/>
        <end position="2029"/>
    </location>
</feature>
<dbReference type="InterPro" id="IPR031325">
    <property type="entry name" value="RHS_repeat"/>
</dbReference>
<dbReference type="Pfam" id="PF20148">
    <property type="entry name" value="DUF6531"/>
    <property type="match status" value="1"/>
</dbReference>
<evidence type="ECO:0000256" key="1">
    <source>
        <dbReference type="SAM" id="MobiDB-lite"/>
    </source>
</evidence>
<dbReference type="RefSeq" id="WP_145184833.1">
    <property type="nucleotide sequence ID" value="NZ_CP036290.1"/>
</dbReference>
<dbReference type="OrthoDB" id="232855at2"/>
<feature type="chain" id="PRO_5022237072" evidence="2">
    <location>
        <begin position="27"/>
        <end position="2029"/>
    </location>
</feature>
<dbReference type="InterPro" id="IPR050708">
    <property type="entry name" value="T6SS_VgrG/RHS"/>
</dbReference>
<feature type="signal peptide" evidence="2">
    <location>
        <begin position="1"/>
        <end position="26"/>
    </location>
</feature>
<dbReference type="Pfam" id="PF05593">
    <property type="entry name" value="RHS_repeat"/>
    <property type="match status" value="1"/>
</dbReference>
<dbReference type="PANTHER" id="PTHR32305">
    <property type="match status" value="1"/>
</dbReference>
<proteinExistence type="predicted"/>
<dbReference type="Proteomes" id="UP000319342">
    <property type="component" value="Chromosome"/>
</dbReference>
<evidence type="ECO:0000259" key="3">
    <source>
        <dbReference type="Pfam" id="PF20148"/>
    </source>
</evidence>
<accession>A0A518CXV0</accession>
<reference evidence="4 5" key="1">
    <citation type="submission" date="2019-02" db="EMBL/GenBank/DDBJ databases">
        <title>Deep-cultivation of Planctomycetes and their phenomic and genomic characterization uncovers novel biology.</title>
        <authorList>
            <person name="Wiegand S."/>
            <person name="Jogler M."/>
            <person name="Boedeker C."/>
            <person name="Pinto D."/>
            <person name="Vollmers J."/>
            <person name="Rivas-Marin E."/>
            <person name="Kohn T."/>
            <person name="Peeters S.H."/>
            <person name="Heuer A."/>
            <person name="Rast P."/>
            <person name="Oberbeckmann S."/>
            <person name="Bunk B."/>
            <person name="Jeske O."/>
            <person name="Meyerdierks A."/>
            <person name="Storesund J.E."/>
            <person name="Kallscheuer N."/>
            <person name="Luecker S."/>
            <person name="Lage O.M."/>
            <person name="Pohl T."/>
            <person name="Merkel B.J."/>
            <person name="Hornburger P."/>
            <person name="Mueller R.-W."/>
            <person name="Bruemmer F."/>
            <person name="Labrenz M."/>
            <person name="Spormann A.M."/>
            <person name="Op den Camp H."/>
            <person name="Overmann J."/>
            <person name="Amann R."/>
            <person name="Jetten M.S.M."/>
            <person name="Mascher T."/>
            <person name="Medema M.H."/>
            <person name="Devos D.P."/>
            <person name="Kaster A.-K."/>
            <person name="Ovreas L."/>
            <person name="Rohde M."/>
            <person name="Galperin M.Y."/>
            <person name="Jogler C."/>
        </authorList>
    </citation>
    <scope>NUCLEOTIDE SEQUENCE [LARGE SCALE GENOMIC DNA]</scope>
    <source>
        <strain evidence="4 5">Pla163</strain>
    </source>
</reference>
<name>A0A518CXV0_9BACT</name>
<dbReference type="PANTHER" id="PTHR32305:SF15">
    <property type="entry name" value="PROTEIN RHSA-RELATED"/>
    <property type="match status" value="1"/>
</dbReference>
<evidence type="ECO:0000313" key="5">
    <source>
        <dbReference type="Proteomes" id="UP000319342"/>
    </source>
</evidence>
<keyword evidence="2" id="KW-0732">Signal</keyword>
<feature type="domain" description="DUF6531" evidence="3">
    <location>
        <begin position="101"/>
        <end position="156"/>
    </location>
</feature>
<dbReference type="GO" id="GO:0016787">
    <property type="term" value="F:hydrolase activity"/>
    <property type="evidence" value="ECO:0007669"/>
    <property type="project" value="UniProtKB-KW"/>
</dbReference>
<dbReference type="InterPro" id="IPR022385">
    <property type="entry name" value="Rhs_assc_core"/>
</dbReference>
<dbReference type="Gene3D" id="2.180.10.10">
    <property type="entry name" value="RHS repeat-associated core"/>
    <property type="match status" value="3"/>
</dbReference>
<dbReference type="EMBL" id="CP036290">
    <property type="protein sequence ID" value="QDU84038.1"/>
    <property type="molecule type" value="Genomic_DNA"/>
</dbReference>
<keyword evidence="4" id="KW-0378">Hydrolase</keyword>
<dbReference type="NCBIfam" id="TIGR01643">
    <property type="entry name" value="YD_repeat_2x"/>
    <property type="match status" value="3"/>
</dbReference>
<keyword evidence="5" id="KW-1185">Reference proteome</keyword>
<dbReference type="NCBIfam" id="TIGR03696">
    <property type="entry name" value="Rhs_assc_core"/>
    <property type="match status" value="1"/>
</dbReference>
<sequence length="2029" mass="218073" precursor="true">MKLAAIPAWLAIAVYVLLALASDATAAPLLKQTKTGGSLIDDAQLVPELPPQNAVGSASVNSSFSINSSLYVNGISSGCCDEGEGDGRGPLTNDNGTNHKILLHSGQEVLTEVDLVVPGRDPGSTLVFQRRHTTRRDNPDSVLGPAWAFSLHQSVKPHPGAGTAGLPTGSLLLEGFGRSDALVYKGISADGLSHRYEGGSGRFLTGLYRPGNPSAVPPIPSVLELWLKGGAMQLFEGVMEVSSGSTFLGVEGYMSGTVSPAGNRIQFTLNGAGHVAQVVDSFGRIFELVYDSTPRLKTIRELTGTLGGATPSVRLAVDYAYHGGTGNLAEVKLPNVTPAAVTSVTPFSGRPTITYEYVAPLQYTGQPWLDNALVSATYPNQNVGSTPGPTRLEWIYCDSSDPTCEGFVLQHKVGAASYAYQYSAGSELLAVGSAAFAGGVNDEAIQTIVTDKNGTETVFQMNRYGQVLLEQILSPTPKARPSDPIAWARQYEYNDDQLITIETMPGGMSRNVQYPPPTVGRRSQGNAQVVVILPEASAPDPTGLGALATKKLYEPIFNHVLAVVDPRGLSATPTTSVALTPTELEYTTWFSYDYMEDYADAYLAFYERLNLTFDLAGATAFIQLLEDSGVDTTAPVPNPAPDYQPCGQVTRIDYPEVKPLDLTSSVLAEGSAQLAVEVFEYNKFGQRVAHTDPEGLVTHWEYFGAGDPADQGAFGDPSMAAETTGGFLKKVVVDVGGIEATTQFQYANGGGNHAIPSLITAPNGTGTVIGSNLTDQITSSVTVVGGVATGFRRAYDANGNLHVEEVLDHDPVDPTSTPADFVAHVYEYSLLDQLIIERINFGNPDEIRNEYVYNGDELLSSATFAVGEAEETVTSYTYDARNLIVSVESGAIGGAQAETRYLVDGLGNVTAIIDADDHPDSPQHLLVSAVAGWEGDYIENIYDGWGRLVETRDRVGTRTEVDLDRAGLVEEVRVYGTVEDFVLTETLLSRSACFYDERARPIVCGAKLFYYRDASGAGYSHTAGDPGAVDYPAGGLVGDWVYKATEYNRRSQAVGTVDADGDVTSISYDSAARVDVVTDPLLSSTQYYYDVSGNVLSTVSIEESTLASISEPAFTSSVATYDGLNRLKTVSAPNGEVTEYFYDARGRVTRVRDALANDTEYRYDAFGRQTHELRFLSSIPTTGLSGAVGANASNVDVGQGGGDGVITLVREYDSLHRLIKQTDDGALDTASASPTSTPRTTEYVYDALSRMTAINYANGESESWTYNADGELVTHVSQQGVTCHFDVDPRGRTRFMRFEGPYSDPAVDSTVGIPGLFGPGPGGTNFNRRFAWDGLDRLWGQCDHNGGTVWDDVYVDHWLDSLGRKITEKQRIDTAPYNGANHVEIAQMHYQGASRMTSLRYPKNATESARTLTYTHDALDRVATISDGTGAIASYDYVGAGRLARLEYFYDSSGAGAVLDLRNTAGDSTKESSNGALDAGYDANGRPVNWRWMANNGSSPSLITGYQSSYNGPAGVGTGRRDGEVREHFGLEDTYRHDSQYRMTEFVRDYASVAAPGVTTAASLDGVDKFTALVEGTTDLMPEVDSASSELNQYSSFAGGARVYDKLGNLLEDGSGKYFQYGPDGRLITVWTARPSNGGTRIVSYVYDAIGRRIVEKDEVSGVSKQLVYAGGWQVVEEKNLRHTGDPYRQFVTGPRMDEHLQMRVFDGQGGHEDYWYHCNSQGFVGAITNDSEDVEEYYTYSMLGQPTVFTPNIGGSGVTAQGAVSTVGNPYSFQGRRYDEDTGWFHFRHRQYDPLSGEFTTVDPSGMWRHGQGGGYSAFKADPWGHADAFGLDSVGVTSPSTPAEGVELAEAATDHQVEVSGPDEVAEAVGKIRSELKIRRMQEEMAWRRHAARNPKLASVQSPHYTTTGTVEVVCVIDHGDPLKGANVNQKYLPSSAIGDVAGHMIEGGRIYLVGCHSLGKYGGNHGGRYQEAAGSVRVFGYRKYVEVSAEGVTVDNGSSKRHGSIEATASPAVKEAPGSEGSGEDE</sequence>
<gene>
    <name evidence="4" type="primary">wapA</name>
    <name evidence="4" type="ORF">Pla163_11390</name>
</gene>
<evidence type="ECO:0000256" key="2">
    <source>
        <dbReference type="SAM" id="SignalP"/>
    </source>
</evidence>
<protein>
    <submittedName>
        <fullName evidence="4">tRNA(Glu)-specific nuclease WapA</fullName>
        <ecNumber evidence="4">3.1.-.-</ecNumber>
    </submittedName>
</protein>